<keyword evidence="5" id="KW-1185">Reference proteome</keyword>
<dbReference type="Proteomes" id="UP001227230">
    <property type="component" value="Chromosome 3"/>
</dbReference>
<dbReference type="Gene3D" id="3.40.462.20">
    <property type="match status" value="1"/>
</dbReference>
<keyword evidence="1" id="KW-0285">Flavoprotein</keyword>
<dbReference type="PANTHER" id="PTHR32448">
    <property type="entry name" value="OS08G0158400 PROTEIN"/>
    <property type="match status" value="1"/>
</dbReference>
<evidence type="ECO:0000313" key="4">
    <source>
        <dbReference type="EMBL" id="WJZ84646.1"/>
    </source>
</evidence>
<organism evidence="4 5">
    <name type="scientific">Vitis vinifera</name>
    <name type="common">Grape</name>
    <dbReference type="NCBI Taxonomy" id="29760"/>
    <lineage>
        <taxon>Eukaryota</taxon>
        <taxon>Viridiplantae</taxon>
        <taxon>Streptophyta</taxon>
        <taxon>Embryophyta</taxon>
        <taxon>Tracheophyta</taxon>
        <taxon>Spermatophyta</taxon>
        <taxon>Magnoliopsida</taxon>
        <taxon>eudicotyledons</taxon>
        <taxon>Gunneridae</taxon>
        <taxon>Pentapetalae</taxon>
        <taxon>rosids</taxon>
        <taxon>Vitales</taxon>
        <taxon>Vitaceae</taxon>
        <taxon>Viteae</taxon>
        <taxon>Vitis</taxon>
    </lineage>
</organism>
<proteinExistence type="predicted"/>
<protein>
    <recommendedName>
        <fullName evidence="3">Berberine/berberine-like domain-containing protein</fullName>
    </recommendedName>
</protein>
<keyword evidence="2" id="KW-0274">FAD</keyword>
<evidence type="ECO:0000256" key="1">
    <source>
        <dbReference type="ARBA" id="ARBA00022630"/>
    </source>
</evidence>
<evidence type="ECO:0000259" key="3">
    <source>
        <dbReference type="Pfam" id="PF08031"/>
    </source>
</evidence>
<dbReference type="Pfam" id="PF08031">
    <property type="entry name" value="BBE"/>
    <property type="match status" value="1"/>
</dbReference>
<name>A0ABY9BPE4_VITVI</name>
<gene>
    <name evidence="4" type="ORF">VitviT2T_004240</name>
</gene>
<dbReference type="Gene3D" id="3.30.465.10">
    <property type="match status" value="1"/>
</dbReference>
<dbReference type="InterPro" id="IPR016169">
    <property type="entry name" value="FAD-bd_PCMH_sub2"/>
</dbReference>
<sequence length="138" mass="15901">MIELGKPGMVFNAYEGRMSEIPASETPFPHHAGNIFKIQYSVSWKEEGAEADKKYLNLIRELYSYMTPFVSNSPRGAYLNYRDIDIGISHNGIDSYEEGKVYGAKYFMNNFDRLVKVKTVVDPQNFFRYEQSIPPLPN</sequence>
<dbReference type="EMBL" id="CP126650">
    <property type="protein sequence ID" value="WJZ84646.1"/>
    <property type="molecule type" value="Genomic_DNA"/>
</dbReference>
<accession>A0ABY9BPE4</accession>
<dbReference type="InterPro" id="IPR012951">
    <property type="entry name" value="BBE"/>
</dbReference>
<reference evidence="4 5" key="1">
    <citation type="journal article" date="2023" name="Hortic Res">
        <title>The complete reference genome for grapevine (Vitis vinifera L.) genetics and breeding.</title>
        <authorList>
            <person name="Shi X."/>
            <person name="Cao S."/>
            <person name="Wang X."/>
            <person name="Huang S."/>
            <person name="Wang Y."/>
            <person name="Liu Z."/>
            <person name="Liu W."/>
            <person name="Leng X."/>
            <person name="Peng Y."/>
            <person name="Wang N."/>
            <person name="Wang Y."/>
            <person name="Ma Z."/>
            <person name="Xu X."/>
            <person name="Zhang F."/>
            <person name="Xue H."/>
            <person name="Zhong H."/>
            <person name="Wang Y."/>
            <person name="Zhang K."/>
            <person name="Velt A."/>
            <person name="Avia K."/>
            <person name="Holtgrawe D."/>
            <person name="Grimplet J."/>
            <person name="Matus J.T."/>
            <person name="Ware D."/>
            <person name="Wu X."/>
            <person name="Wang H."/>
            <person name="Liu C."/>
            <person name="Fang Y."/>
            <person name="Rustenholz C."/>
            <person name="Cheng Z."/>
            <person name="Xiao H."/>
            <person name="Zhou Y."/>
        </authorList>
    </citation>
    <scope>NUCLEOTIDE SEQUENCE [LARGE SCALE GENOMIC DNA]</scope>
    <source>
        <strain evidence="5">cv. Pinot noir / PN40024</strain>
        <tissue evidence="4">Leaf</tissue>
    </source>
</reference>
<feature type="domain" description="Berberine/berberine-like" evidence="3">
    <location>
        <begin position="77"/>
        <end position="134"/>
    </location>
</feature>
<evidence type="ECO:0000256" key="2">
    <source>
        <dbReference type="ARBA" id="ARBA00022827"/>
    </source>
</evidence>
<evidence type="ECO:0000313" key="5">
    <source>
        <dbReference type="Proteomes" id="UP001227230"/>
    </source>
</evidence>